<evidence type="ECO:0000256" key="7">
    <source>
        <dbReference type="ARBA" id="ARBA00022840"/>
    </source>
</evidence>
<feature type="domain" description="ATP-grasp" evidence="11">
    <location>
        <begin position="97"/>
        <end position="281"/>
    </location>
</feature>
<dbReference type="PROSITE" id="PS50975">
    <property type="entry name" value="ATP_GRASP"/>
    <property type="match status" value="1"/>
</dbReference>
<dbReference type="InterPro" id="IPR013815">
    <property type="entry name" value="ATP_grasp_subdomain_1"/>
</dbReference>
<dbReference type="GO" id="GO:0043774">
    <property type="term" value="F:coenzyme F420-2 alpha-glutamyl ligase activity"/>
    <property type="evidence" value="ECO:0007669"/>
    <property type="project" value="TreeGrafter"/>
</dbReference>
<dbReference type="InterPro" id="IPR011761">
    <property type="entry name" value="ATP-grasp"/>
</dbReference>
<evidence type="ECO:0000313" key="12">
    <source>
        <dbReference type="EMBL" id="OGG02663.1"/>
    </source>
</evidence>
<dbReference type="STRING" id="1798371.A2W14_01285"/>
<comment type="caution">
    <text evidence="12">The sequence shown here is derived from an EMBL/GenBank/DDBJ whole genome shotgun (WGS) entry which is preliminary data.</text>
</comment>
<dbReference type="PANTHER" id="PTHR21621">
    <property type="entry name" value="RIBOSOMAL PROTEIN S6 MODIFICATION PROTEIN"/>
    <property type="match status" value="1"/>
</dbReference>
<dbReference type="GO" id="GO:0005524">
    <property type="term" value="F:ATP binding"/>
    <property type="evidence" value="ECO:0007669"/>
    <property type="project" value="UniProtKB-UniRule"/>
</dbReference>
<reference evidence="12 13" key="1">
    <citation type="journal article" date="2016" name="Nat. Commun.">
        <title>Thousands of microbial genomes shed light on interconnected biogeochemical processes in an aquifer system.</title>
        <authorList>
            <person name="Anantharaman K."/>
            <person name="Brown C.T."/>
            <person name="Hug L.A."/>
            <person name="Sharon I."/>
            <person name="Castelle C.J."/>
            <person name="Probst A.J."/>
            <person name="Thomas B.C."/>
            <person name="Singh A."/>
            <person name="Wilkins M.J."/>
            <person name="Karaoz U."/>
            <person name="Brodie E.L."/>
            <person name="Williams K.H."/>
            <person name="Hubbard S.S."/>
            <person name="Banfield J.F."/>
        </authorList>
    </citation>
    <scope>NUCLEOTIDE SEQUENCE [LARGE SCALE GENOMIC DNA]</scope>
</reference>
<protein>
    <submittedName>
        <fullName evidence="12">Lysine biosynthesis enzyme LysX</fullName>
    </submittedName>
</protein>
<proteinExistence type="inferred from homology"/>
<dbReference type="SUPFAM" id="SSF56059">
    <property type="entry name" value="Glutathione synthetase ATP-binding domain-like"/>
    <property type="match status" value="1"/>
</dbReference>
<dbReference type="Pfam" id="PF08443">
    <property type="entry name" value="RimK"/>
    <property type="match status" value="1"/>
</dbReference>
<evidence type="ECO:0000313" key="13">
    <source>
        <dbReference type="Proteomes" id="UP000176665"/>
    </source>
</evidence>
<keyword evidence="7 10" id="KW-0067">ATP-binding</keyword>
<evidence type="ECO:0000256" key="6">
    <source>
        <dbReference type="ARBA" id="ARBA00022741"/>
    </source>
</evidence>
<comment type="pathway">
    <text evidence="9">Amino-acid biosynthesis.</text>
</comment>
<comment type="cofactor">
    <cofactor evidence="1">
        <name>Mg(2+)</name>
        <dbReference type="ChEBI" id="CHEBI:18420"/>
    </cofactor>
</comment>
<dbReference type="PANTHER" id="PTHR21621:SF2">
    <property type="entry name" value="COENZYME GAMMA-F420-2:ALPHA-L-GLUTAMATE LIGASE"/>
    <property type="match status" value="1"/>
</dbReference>
<evidence type="ECO:0000256" key="9">
    <source>
        <dbReference type="ARBA" id="ARBA00029440"/>
    </source>
</evidence>
<dbReference type="InterPro" id="IPR004666">
    <property type="entry name" value="Rp_bS6_RimK/Lys_biosynth_LsyX"/>
</dbReference>
<evidence type="ECO:0000259" key="11">
    <source>
        <dbReference type="PROSITE" id="PS50975"/>
    </source>
</evidence>
<keyword evidence="5" id="KW-0479">Metal-binding</keyword>
<evidence type="ECO:0000256" key="8">
    <source>
        <dbReference type="ARBA" id="ARBA00022842"/>
    </source>
</evidence>
<dbReference type="GO" id="GO:0046872">
    <property type="term" value="F:metal ion binding"/>
    <property type="evidence" value="ECO:0007669"/>
    <property type="project" value="UniProtKB-KW"/>
</dbReference>
<name>A0A1F5YRG8_9BACT</name>
<evidence type="ECO:0000256" key="3">
    <source>
        <dbReference type="ARBA" id="ARBA00022598"/>
    </source>
</evidence>
<organism evidence="12 13">
    <name type="scientific">Candidatus Gottesmanbacteria bacterium RBG_16_37_8</name>
    <dbReference type="NCBI Taxonomy" id="1798371"/>
    <lineage>
        <taxon>Bacteria</taxon>
        <taxon>Candidatus Gottesmaniibacteriota</taxon>
    </lineage>
</organism>
<dbReference type="Gene3D" id="3.30.470.20">
    <property type="entry name" value="ATP-grasp fold, B domain"/>
    <property type="match status" value="1"/>
</dbReference>
<gene>
    <name evidence="12" type="ORF">A2W14_01285</name>
</gene>
<dbReference type="AlphaFoldDB" id="A0A1F5YRG8"/>
<dbReference type="Pfam" id="PF22626">
    <property type="entry name" value="LysX_preATP_grasp"/>
    <property type="match status" value="1"/>
</dbReference>
<keyword evidence="8" id="KW-0460">Magnesium</keyword>
<accession>A0A1F5YRG8</accession>
<evidence type="ECO:0000256" key="4">
    <source>
        <dbReference type="ARBA" id="ARBA00022605"/>
    </source>
</evidence>
<keyword evidence="4" id="KW-0028">Amino-acid biosynthesis</keyword>
<keyword evidence="3" id="KW-0436">Ligase</keyword>
<dbReference type="Gene3D" id="3.40.50.20">
    <property type="match status" value="1"/>
</dbReference>
<dbReference type="InterPro" id="IPR016185">
    <property type="entry name" value="PreATP-grasp_dom_sf"/>
</dbReference>
<dbReference type="NCBIfam" id="TIGR02144">
    <property type="entry name" value="LysX_arch"/>
    <property type="match status" value="1"/>
</dbReference>
<dbReference type="InterPro" id="IPR013651">
    <property type="entry name" value="ATP-grasp_RimK-type"/>
</dbReference>
<keyword evidence="6 10" id="KW-0547">Nucleotide-binding</keyword>
<dbReference type="Proteomes" id="UP000176665">
    <property type="component" value="Unassembled WGS sequence"/>
</dbReference>
<dbReference type="InterPro" id="IPR054562">
    <property type="entry name" value="LysX/ArgX_preATP_grasp"/>
</dbReference>
<dbReference type="GO" id="GO:0009085">
    <property type="term" value="P:lysine biosynthetic process"/>
    <property type="evidence" value="ECO:0007669"/>
    <property type="project" value="InterPro"/>
</dbReference>
<dbReference type="GO" id="GO:0005737">
    <property type="term" value="C:cytoplasm"/>
    <property type="evidence" value="ECO:0007669"/>
    <property type="project" value="TreeGrafter"/>
</dbReference>
<dbReference type="InterPro" id="IPR011870">
    <property type="entry name" value="LysX_arch"/>
</dbReference>
<dbReference type="EMBL" id="MFJA01000059">
    <property type="protein sequence ID" value="OGG02663.1"/>
    <property type="molecule type" value="Genomic_DNA"/>
</dbReference>
<comment type="similarity">
    <text evidence="2">Belongs to the RimK family. LysX subfamily.</text>
</comment>
<evidence type="ECO:0000256" key="5">
    <source>
        <dbReference type="ARBA" id="ARBA00022723"/>
    </source>
</evidence>
<dbReference type="Gene3D" id="3.30.1490.20">
    <property type="entry name" value="ATP-grasp fold, A domain"/>
    <property type="match status" value="1"/>
</dbReference>
<evidence type="ECO:0000256" key="1">
    <source>
        <dbReference type="ARBA" id="ARBA00001946"/>
    </source>
</evidence>
<dbReference type="NCBIfam" id="TIGR00768">
    <property type="entry name" value="rimK_fam"/>
    <property type="match status" value="1"/>
</dbReference>
<sequence length="286" mass="32101">MKLKTGLKLALLHSTIREDEKLIIREAEKNHLDLTILDARYQVFNPHSWQNYFDVILERCLSTTVGFQATLFFERLGMKVINSSIVANNCDNKFLTSLLLSEHKIPTIPFALVFNEDQAKQAVKQLGGYPLVIKPVSGSWGRLLAKVNDDDSLEGIIEQKQVLGSPMQKALYLQKYVNKPGRDIRVVVIANQVVCAIYRETSHWITNTARGAQAKNCKVDQKLSEICVKASSAVGGGILGIDIFETDKRFLVNEINHTMEYKNVQRVTGVNVAAEIIHFCQEVAKS</sequence>
<evidence type="ECO:0000256" key="10">
    <source>
        <dbReference type="PROSITE-ProRule" id="PRU00409"/>
    </source>
</evidence>
<dbReference type="SUPFAM" id="SSF52440">
    <property type="entry name" value="PreATP-grasp domain"/>
    <property type="match status" value="1"/>
</dbReference>
<evidence type="ECO:0000256" key="2">
    <source>
        <dbReference type="ARBA" id="ARBA00006239"/>
    </source>
</evidence>
<dbReference type="FunFam" id="3.30.470.20:FF:000058">
    <property type="entry name" value="Alpha-aminoadipate--LysW ligase LysX protein"/>
    <property type="match status" value="1"/>
</dbReference>